<gene>
    <name evidence="1" type="ORF">POPTR_011G137500</name>
</gene>
<sequence length="81" mass="9783">MRCVLKLEWIHWHRIRVFGQSCSRLAIGDFYYELVFFHYGRATDPLDTLLDEGLAMIDDGHRDGKRRYWFPCIFHLLFNGF</sequence>
<keyword evidence="2" id="KW-1185">Reference proteome</keyword>
<evidence type="ECO:0000313" key="2">
    <source>
        <dbReference type="Proteomes" id="UP000006729"/>
    </source>
</evidence>
<organism evidence="1 2">
    <name type="scientific">Populus trichocarpa</name>
    <name type="common">Western balsam poplar</name>
    <name type="synonym">Populus balsamifera subsp. trichocarpa</name>
    <dbReference type="NCBI Taxonomy" id="3694"/>
    <lineage>
        <taxon>Eukaryota</taxon>
        <taxon>Viridiplantae</taxon>
        <taxon>Streptophyta</taxon>
        <taxon>Embryophyta</taxon>
        <taxon>Tracheophyta</taxon>
        <taxon>Spermatophyta</taxon>
        <taxon>Magnoliopsida</taxon>
        <taxon>eudicotyledons</taxon>
        <taxon>Gunneridae</taxon>
        <taxon>Pentapetalae</taxon>
        <taxon>rosids</taxon>
        <taxon>fabids</taxon>
        <taxon>Malpighiales</taxon>
        <taxon>Salicaceae</taxon>
        <taxon>Saliceae</taxon>
        <taxon>Populus</taxon>
    </lineage>
</organism>
<dbReference type="Gene3D" id="1.10.10.10">
    <property type="entry name" value="Winged helix-like DNA-binding domain superfamily/Winged helix DNA-binding domain"/>
    <property type="match status" value="1"/>
</dbReference>
<dbReference type="InterPro" id="IPR036388">
    <property type="entry name" value="WH-like_DNA-bd_sf"/>
</dbReference>
<reference evidence="1 2" key="1">
    <citation type="journal article" date="2006" name="Science">
        <title>The genome of black cottonwood, Populus trichocarpa (Torr. &amp; Gray).</title>
        <authorList>
            <person name="Tuskan G.A."/>
            <person name="Difazio S."/>
            <person name="Jansson S."/>
            <person name="Bohlmann J."/>
            <person name="Grigoriev I."/>
            <person name="Hellsten U."/>
            <person name="Putnam N."/>
            <person name="Ralph S."/>
            <person name="Rombauts S."/>
            <person name="Salamov A."/>
            <person name="Schein J."/>
            <person name="Sterck L."/>
            <person name="Aerts A."/>
            <person name="Bhalerao R.R."/>
            <person name="Bhalerao R.P."/>
            <person name="Blaudez D."/>
            <person name="Boerjan W."/>
            <person name="Brun A."/>
            <person name="Brunner A."/>
            <person name="Busov V."/>
            <person name="Campbell M."/>
            <person name="Carlson J."/>
            <person name="Chalot M."/>
            <person name="Chapman J."/>
            <person name="Chen G.L."/>
            <person name="Cooper D."/>
            <person name="Coutinho P.M."/>
            <person name="Couturier J."/>
            <person name="Covert S."/>
            <person name="Cronk Q."/>
            <person name="Cunningham R."/>
            <person name="Davis J."/>
            <person name="Degroeve S."/>
            <person name="Dejardin A."/>
            <person name="Depamphilis C."/>
            <person name="Detter J."/>
            <person name="Dirks B."/>
            <person name="Dubchak I."/>
            <person name="Duplessis S."/>
            <person name="Ehlting J."/>
            <person name="Ellis B."/>
            <person name="Gendler K."/>
            <person name="Goodstein D."/>
            <person name="Gribskov M."/>
            <person name="Grimwood J."/>
            <person name="Groover A."/>
            <person name="Gunter L."/>
            <person name="Hamberger B."/>
            <person name="Heinze B."/>
            <person name="Helariutta Y."/>
            <person name="Henrissat B."/>
            <person name="Holligan D."/>
            <person name="Holt R."/>
            <person name="Huang W."/>
            <person name="Islam-Faridi N."/>
            <person name="Jones S."/>
            <person name="Jones-Rhoades M."/>
            <person name="Jorgensen R."/>
            <person name="Joshi C."/>
            <person name="Kangasjarvi J."/>
            <person name="Karlsson J."/>
            <person name="Kelleher C."/>
            <person name="Kirkpatrick R."/>
            <person name="Kirst M."/>
            <person name="Kohler A."/>
            <person name="Kalluri U."/>
            <person name="Larimer F."/>
            <person name="Leebens-Mack J."/>
            <person name="Leple J.C."/>
            <person name="Locascio P."/>
            <person name="Lou Y."/>
            <person name="Lucas S."/>
            <person name="Martin F."/>
            <person name="Montanini B."/>
            <person name="Napoli C."/>
            <person name="Nelson D.R."/>
            <person name="Nelson C."/>
            <person name="Nieminen K."/>
            <person name="Nilsson O."/>
            <person name="Pereda V."/>
            <person name="Peter G."/>
            <person name="Philippe R."/>
            <person name="Pilate G."/>
            <person name="Poliakov A."/>
            <person name="Razumovskaya J."/>
            <person name="Richardson P."/>
            <person name="Rinaldi C."/>
            <person name="Ritland K."/>
            <person name="Rouze P."/>
            <person name="Ryaboy D."/>
            <person name="Schmutz J."/>
            <person name="Schrader J."/>
            <person name="Segerman B."/>
            <person name="Shin H."/>
            <person name="Siddiqui A."/>
            <person name="Sterky F."/>
            <person name="Terry A."/>
            <person name="Tsai C.J."/>
            <person name="Uberbacher E."/>
            <person name="Unneberg P."/>
            <person name="Vahala J."/>
            <person name="Wall K."/>
            <person name="Wessler S."/>
            <person name="Yang G."/>
            <person name="Yin T."/>
            <person name="Douglas C."/>
            <person name="Marra M."/>
            <person name="Sandberg G."/>
            <person name="Van de Peer Y."/>
            <person name="Rokhsar D."/>
        </authorList>
    </citation>
    <scope>NUCLEOTIDE SEQUENCE [LARGE SCALE GENOMIC DNA]</scope>
    <source>
        <strain evidence="2">cv. Nisqually</strain>
    </source>
</reference>
<protein>
    <submittedName>
        <fullName evidence="1">Uncharacterized protein</fullName>
    </submittedName>
</protein>
<evidence type="ECO:0000313" key="1">
    <source>
        <dbReference type="EMBL" id="PNT13350.1"/>
    </source>
</evidence>
<dbReference type="STRING" id="3694.A0A2K1YJZ6"/>
<name>A0A2K1YJZ6_POPTR</name>
<dbReference type="AlphaFoldDB" id="A0A2K1YJZ6"/>
<dbReference type="EMBL" id="CM009300">
    <property type="protein sequence ID" value="PNT13350.1"/>
    <property type="molecule type" value="Genomic_DNA"/>
</dbReference>
<proteinExistence type="predicted"/>
<dbReference type="Proteomes" id="UP000006729">
    <property type="component" value="Chromosome 11"/>
</dbReference>
<accession>A0A2K1YJZ6</accession>
<dbReference type="InParanoid" id="A0A2K1YJZ6"/>